<gene>
    <name evidence="14" type="ORF">B0X71_08835</name>
</gene>
<evidence type="ECO:0000256" key="3">
    <source>
        <dbReference type="ARBA" id="ARBA00006753"/>
    </source>
</evidence>
<comment type="similarity">
    <text evidence="3">Belongs to the homoserine dehydrogenase family.</text>
</comment>
<dbReference type="InterPro" id="IPR036291">
    <property type="entry name" value="NAD(P)-bd_dom_sf"/>
</dbReference>
<dbReference type="PANTHER" id="PTHR43331:SF1">
    <property type="entry name" value="HOMOSERINE DEHYDROGENASE"/>
    <property type="match status" value="1"/>
</dbReference>
<evidence type="ECO:0000259" key="12">
    <source>
        <dbReference type="Pfam" id="PF00742"/>
    </source>
</evidence>
<sequence>MSVIRTAILGFGTVGEGVYRTIKTHQQELKEVLGAEVEVSAVLVQNEQKERKVDKGILVTTNFEEILKLPQLDIVFEAIVGKEPSFSYLKEALVAGCHIITANKEMFAEHGQELLDSADRQGARVGFEATVAGGVPIIQILQQLLRVNNLETIQGILNGTSNFILTEMRDKQLSFEDALALAQEKGFAEADSGNDIHGFDAYYKTKILSQVAFGEQPETSSFQVAGISGVTIEQIEVAERLGLRFKHVTELKREKGQVQASVQPVLVSPSHPFYHVEGVDNAVNVTTDLVGSLTLQGPGAGMLPTASAMVEDLVHVWHRPLLKFGKQQEKEHLETRQQDGNASYWLVSNLREKSFLKELDYYSEYTGNIHVVKAKEVELEKLKASDREVLAYPIVADQLFESKLEQTEVHVY</sequence>
<organism evidence="14 15">
    <name type="scientific">Planococcus lenghuensis</name>
    <dbReference type="NCBI Taxonomy" id="2213202"/>
    <lineage>
        <taxon>Bacteria</taxon>
        <taxon>Bacillati</taxon>
        <taxon>Bacillota</taxon>
        <taxon>Bacilli</taxon>
        <taxon>Bacillales</taxon>
        <taxon>Caryophanaceae</taxon>
        <taxon>Planococcus</taxon>
    </lineage>
</organism>
<dbReference type="GO" id="GO:0009088">
    <property type="term" value="P:threonine biosynthetic process"/>
    <property type="evidence" value="ECO:0007669"/>
    <property type="project" value="UniProtKB-UniPathway"/>
</dbReference>
<keyword evidence="9" id="KW-0915">Sodium</keyword>
<dbReference type="GO" id="GO:0050661">
    <property type="term" value="F:NADP binding"/>
    <property type="evidence" value="ECO:0007669"/>
    <property type="project" value="InterPro"/>
</dbReference>
<evidence type="ECO:0000256" key="7">
    <source>
        <dbReference type="ARBA" id="ARBA00022697"/>
    </source>
</evidence>
<dbReference type="PANTHER" id="PTHR43331">
    <property type="entry name" value="HOMOSERINE DEHYDROGENASE"/>
    <property type="match status" value="1"/>
</dbReference>
<evidence type="ECO:0000256" key="5">
    <source>
        <dbReference type="ARBA" id="ARBA00013376"/>
    </source>
</evidence>
<dbReference type="SUPFAM" id="SSF51735">
    <property type="entry name" value="NAD(P)-binding Rossmann-fold domains"/>
    <property type="match status" value="1"/>
</dbReference>
<evidence type="ECO:0000313" key="14">
    <source>
        <dbReference type="EMBL" id="AQQ53180.1"/>
    </source>
</evidence>
<feature type="domain" description="Homoserine dehydrogenase catalytic" evidence="12">
    <location>
        <begin position="136"/>
        <end position="314"/>
    </location>
</feature>
<evidence type="ECO:0000256" key="1">
    <source>
        <dbReference type="ARBA" id="ARBA00005056"/>
    </source>
</evidence>
<evidence type="ECO:0000256" key="8">
    <source>
        <dbReference type="ARBA" id="ARBA00023002"/>
    </source>
</evidence>
<evidence type="ECO:0000256" key="9">
    <source>
        <dbReference type="ARBA" id="ARBA00023053"/>
    </source>
</evidence>
<keyword evidence="6" id="KW-0028">Amino-acid biosynthesis</keyword>
<dbReference type="Gene3D" id="3.40.50.720">
    <property type="entry name" value="NAD(P)-binding Rossmann-like Domain"/>
    <property type="match status" value="1"/>
</dbReference>
<dbReference type="FunFam" id="3.30.360.10:FF:000005">
    <property type="entry name" value="Homoserine dehydrogenase"/>
    <property type="match status" value="1"/>
</dbReference>
<comment type="pathway">
    <text evidence="2">Amino-acid biosynthesis; L-methionine biosynthesis via de novo pathway; L-homoserine from L-aspartate: step 3/3.</text>
</comment>
<dbReference type="EC" id="1.1.1.3" evidence="4"/>
<dbReference type="RefSeq" id="WP_077589064.1">
    <property type="nucleotide sequence ID" value="NZ_CP019640.1"/>
</dbReference>
<evidence type="ECO:0000259" key="13">
    <source>
        <dbReference type="Pfam" id="PF03447"/>
    </source>
</evidence>
<dbReference type="SUPFAM" id="SSF55347">
    <property type="entry name" value="Glyceraldehyde-3-phosphate dehydrogenase-like, C-terminal domain"/>
    <property type="match status" value="1"/>
</dbReference>
<dbReference type="Pfam" id="PF03447">
    <property type="entry name" value="NAD_binding_3"/>
    <property type="match status" value="1"/>
</dbReference>
<dbReference type="UniPathway" id="UPA00051">
    <property type="reaction ID" value="UER00465"/>
</dbReference>
<comment type="catalytic activity">
    <reaction evidence="11">
        <text>L-homoserine + NADP(+) = L-aspartate 4-semialdehyde + NADPH + H(+)</text>
        <dbReference type="Rhea" id="RHEA:15761"/>
        <dbReference type="ChEBI" id="CHEBI:15378"/>
        <dbReference type="ChEBI" id="CHEBI:57476"/>
        <dbReference type="ChEBI" id="CHEBI:57783"/>
        <dbReference type="ChEBI" id="CHEBI:58349"/>
        <dbReference type="ChEBI" id="CHEBI:537519"/>
        <dbReference type="EC" id="1.1.1.3"/>
    </reaction>
    <physiologicalReaction direction="right-to-left" evidence="11">
        <dbReference type="Rhea" id="RHEA:15763"/>
    </physiologicalReaction>
</comment>
<dbReference type="GO" id="GO:0009086">
    <property type="term" value="P:methionine biosynthetic process"/>
    <property type="evidence" value="ECO:0007669"/>
    <property type="project" value="UniProtKB-KW"/>
</dbReference>
<evidence type="ECO:0000256" key="2">
    <source>
        <dbReference type="ARBA" id="ARBA00005062"/>
    </source>
</evidence>
<accession>A0A1Q2KY94</accession>
<evidence type="ECO:0000313" key="15">
    <source>
        <dbReference type="Proteomes" id="UP000188184"/>
    </source>
</evidence>
<keyword evidence="15" id="KW-1185">Reference proteome</keyword>
<dbReference type="NCBIfam" id="NF004976">
    <property type="entry name" value="PRK06349.1"/>
    <property type="match status" value="1"/>
</dbReference>
<name>A0A1Q2KY94_9BACL</name>
<dbReference type="OrthoDB" id="9808167at2"/>
<proteinExistence type="inferred from homology"/>
<dbReference type="EMBL" id="CP019640">
    <property type="protein sequence ID" value="AQQ53180.1"/>
    <property type="molecule type" value="Genomic_DNA"/>
</dbReference>
<keyword evidence="8" id="KW-0560">Oxidoreductase</keyword>
<keyword evidence="7" id="KW-0791">Threonine biosynthesis</keyword>
<dbReference type="UniPathway" id="UPA00050">
    <property type="reaction ID" value="UER00063"/>
</dbReference>
<feature type="domain" description="Aspartate/homoserine dehydrogenase NAD-binding" evidence="13">
    <location>
        <begin position="10"/>
        <end position="128"/>
    </location>
</feature>
<comment type="pathway">
    <text evidence="1">Amino-acid biosynthesis; L-threonine biosynthesis; L-threonine from L-aspartate: step 3/5.</text>
</comment>
<dbReference type="GO" id="GO:0004412">
    <property type="term" value="F:homoserine dehydrogenase activity"/>
    <property type="evidence" value="ECO:0007669"/>
    <property type="project" value="UniProtKB-EC"/>
</dbReference>
<evidence type="ECO:0000256" key="10">
    <source>
        <dbReference type="ARBA" id="ARBA00023167"/>
    </source>
</evidence>
<reference evidence="14 15" key="1">
    <citation type="submission" date="2017-02" db="EMBL/GenBank/DDBJ databases">
        <title>The complete genomic sequence of a novel cold adapted crude oil-degrading bacterium Planococcus qaidamina Y42.</title>
        <authorList>
            <person name="Yang R."/>
        </authorList>
    </citation>
    <scope>NUCLEOTIDE SEQUENCE [LARGE SCALE GENOMIC DNA]</scope>
    <source>
        <strain evidence="14 15">Y42</strain>
    </source>
</reference>
<keyword evidence="10" id="KW-0486">Methionine biosynthesis</keyword>
<evidence type="ECO:0000256" key="4">
    <source>
        <dbReference type="ARBA" id="ARBA00013213"/>
    </source>
</evidence>
<dbReference type="AlphaFoldDB" id="A0A1Q2KY94"/>
<dbReference type="InterPro" id="IPR005106">
    <property type="entry name" value="Asp/hSer_DH_NAD-bd"/>
</dbReference>
<dbReference type="KEGG" id="pmar:B0X71_08835"/>
<dbReference type="Proteomes" id="UP000188184">
    <property type="component" value="Chromosome"/>
</dbReference>
<evidence type="ECO:0000256" key="6">
    <source>
        <dbReference type="ARBA" id="ARBA00022605"/>
    </source>
</evidence>
<dbReference type="InterPro" id="IPR001342">
    <property type="entry name" value="HDH_cat"/>
</dbReference>
<dbReference type="Pfam" id="PF00742">
    <property type="entry name" value="Homoserine_dh"/>
    <property type="match status" value="1"/>
</dbReference>
<protein>
    <recommendedName>
        <fullName evidence="5">Homoserine dehydrogenase</fullName>
        <ecNumber evidence="4">1.1.1.3</ecNumber>
    </recommendedName>
</protein>
<evidence type="ECO:0000256" key="11">
    <source>
        <dbReference type="ARBA" id="ARBA00048841"/>
    </source>
</evidence>
<dbReference type="Gene3D" id="3.30.360.10">
    <property type="entry name" value="Dihydrodipicolinate Reductase, domain 2"/>
    <property type="match status" value="1"/>
</dbReference>